<comment type="caution">
    <text evidence="1">The sequence shown here is derived from an EMBL/GenBank/DDBJ whole genome shotgun (WGS) entry which is preliminary data.</text>
</comment>
<evidence type="ECO:0000313" key="2">
    <source>
        <dbReference type="Proteomes" id="UP001607303"/>
    </source>
</evidence>
<sequence>MYIRISRSYNILYSLFDFTLNCEVGILGCERGQQRRAFDRLLQLQVQLCFGLRRVNLEIFADATRADLNSKWGYSASRDVNKVVPLTDFYNH</sequence>
<keyword evidence="2" id="KW-1185">Reference proteome</keyword>
<gene>
    <name evidence="1" type="ORF">V1477_014240</name>
</gene>
<name>A0ABD2BKG7_VESMC</name>
<dbReference type="AlphaFoldDB" id="A0ABD2BKG7"/>
<evidence type="ECO:0000313" key="1">
    <source>
        <dbReference type="EMBL" id="KAL2733272.1"/>
    </source>
</evidence>
<reference evidence="1 2" key="1">
    <citation type="journal article" date="2024" name="Ann. Entomol. Soc. Am.">
        <title>Genomic analyses of the southern and eastern yellowjacket wasps (Hymenoptera: Vespidae) reveal evolutionary signatures of social life.</title>
        <authorList>
            <person name="Catto M.A."/>
            <person name="Caine P.B."/>
            <person name="Orr S.E."/>
            <person name="Hunt B.G."/>
            <person name="Goodisman M.A.D."/>
        </authorList>
    </citation>
    <scope>NUCLEOTIDE SEQUENCE [LARGE SCALE GENOMIC DNA]</scope>
    <source>
        <strain evidence="1">232</strain>
        <tissue evidence="1">Head and thorax</tissue>
    </source>
</reference>
<protein>
    <submittedName>
        <fullName evidence="1">Uncharacterized protein</fullName>
    </submittedName>
</protein>
<dbReference type="EMBL" id="JAYRBN010000074">
    <property type="protein sequence ID" value="KAL2733272.1"/>
    <property type="molecule type" value="Genomic_DNA"/>
</dbReference>
<proteinExistence type="predicted"/>
<accession>A0ABD2BKG7</accession>
<organism evidence="1 2">
    <name type="scientific">Vespula maculifrons</name>
    <name type="common">Eastern yellow jacket</name>
    <name type="synonym">Wasp</name>
    <dbReference type="NCBI Taxonomy" id="7453"/>
    <lineage>
        <taxon>Eukaryota</taxon>
        <taxon>Metazoa</taxon>
        <taxon>Ecdysozoa</taxon>
        <taxon>Arthropoda</taxon>
        <taxon>Hexapoda</taxon>
        <taxon>Insecta</taxon>
        <taxon>Pterygota</taxon>
        <taxon>Neoptera</taxon>
        <taxon>Endopterygota</taxon>
        <taxon>Hymenoptera</taxon>
        <taxon>Apocrita</taxon>
        <taxon>Aculeata</taxon>
        <taxon>Vespoidea</taxon>
        <taxon>Vespidae</taxon>
        <taxon>Vespinae</taxon>
        <taxon>Vespula</taxon>
    </lineage>
</organism>
<dbReference type="Proteomes" id="UP001607303">
    <property type="component" value="Unassembled WGS sequence"/>
</dbReference>